<dbReference type="GO" id="GO:0009734">
    <property type="term" value="P:auxin-activated signaling pathway"/>
    <property type="evidence" value="ECO:0007669"/>
    <property type="project" value="UniProtKB-KW"/>
</dbReference>
<name>A0A830BTI0_9LAMI</name>
<dbReference type="Proteomes" id="UP000653305">
    <property type="component" value="Unassembled WGS sequence"/>
</dbReference>
<dbReference type="GO" id="GO:0055085">
    <property type="term" value="P:transmembrane transport"/>
    <property type="evidence" value="ECO:0007669"/>
    <property type="project" value="InterPro"/>
</dbReference>
<sequence>MPPFYQCLLMSPIPCLCPENGAELKSATNNFSSDSIVSEGGEKAPNVVYEGRLVNQRWIAIKKFTKMAWPDPKQFAVAEKEVGKLRHKRLTNLIGYCCDGDERLGEDYGHDSGFTRQYLYWIWCSDSIVTATRYTWPPPAPSTNSNKDYWADKEFCNQNWSVNSEAMIPCILLAFGGNLLDGPGPGSARIGARTTASIIFGRLVLVPPTGLNIFMLADDKLGFLPPNDKMF</sequence>
<dbReference type="Gene3D" id="3.30.200.20">
    <property type="entry name" value="Phosphorylase Kinase, domain 1"/>
    <property type="match status" value="1"/>
</dbReference>
<keyword evidence="5" id="KW-0472">Membrane</keyword>
<dbReference type="AlphaFoldDB" id="A0A830BTI0"/>
<protein>
    <submittedName>
        <fullName evidence="7">Probable serine/threonine-protein kinase at4g35230</fullName>
    </submittedName>
</protein>
<proteinExistence type="inferred from homology"/>
<dbReference type="GO" id="GO:0009742">
    <property type="term" value="P:brassinosteroid mediated signaling pathway"/>
    <property type="evidence" value="ECO:0007669"/>
    <property type="project" value="InterPro"/>
</dbReference>
<dbReference type="GO" id="GO:0012505">
    <property type="term" value="C:endomembrane system"/>
    <property type="evidence" value="ECO:0007669"/>
    <property type="project" value="UniProtKB-SubCell"/>
</dbReference>
<reference evidence="7" key="1">
    <citation type="submission" date="2020-07" db="EMBL/GenBank/DDBJ databases">
        <title>Ethylene signaling mediates host invasion by parasitic plants.</title>
        <authorList>
            <person name="Yoshida S."/>
        </authorList>
    </citation>
    <scope>NUCLEOTIDE SEQUENCE</scope>
    <source>
        <strain evidence="7">Okayama</strain>
    </source>
</reference>
<comment type="subcellular location">
    <subcellularLocation>
        <location evidence="1">Membrane</location>
        <topology evidence="1">Multi-pass membrane protein</topology>
    </subcellularLocation>
</comment>
<evidence type="ECO:0000256" key="5">
    <source>
        <dbReference type="ARBA" id="ARBA00023136"/>
    </source>
</evidence>
<comment type="similarity">
    <text evidence="2">Belongs to the protein kinase superfamily. Ser/Thr protein kinase family.</text>
</comment>
<evidence type="ECO:0000313" key="8">
    <source>
        <dbReference type="Proteomes" id="UP000653305"/>
    </source>
</evidence>
<keyword evidence="7" id="KW-0418">Kinase</keyword>
<dbReference type="InterPro" id="IPR011009">
    <property type="entry name" value="Kinase-like_dom_sf"/>
</dbReference>
<gene>
    <name evidence="7" type="ORF">PHJA_000966500</name>
</gene>
<dbReference type="InterPro" id="IPR045845">
    <property type="entry name" value="BSK"/>
</dbReference>
<keyword evidence="7" id="KW-0808">Transferase</keyword>
<keyword evidence="3" id="KW-0812">Transmembrane</keyword>
<evidence type="ECO:0000256" key="4">
    <source>
        <dbReference type="ARBA" id="ARBA00022989"/>
    </source>
</evidence>
<dbReference type="InterPro" id="IPR004776">
    <property type="entry name" value="Mem_transp_PIN-like"/>
</dbReference>
<dbReference type="GO" id="GO:0016020">
    <property type="term" value="C:membrane"/>
    <property type="evidence" value="ECO:0007669"/>
    <property type="project" value="UniProtKB-SubCell"/>
</dbReference>
<evidence type="ECO:0000256" key="6">
    <source>
        <dbReference type="ARBA" id="ARBA00023294"/>
    </source>
</evidence>
<dbReference type="PANTHER" id="PTHR45863:SF14">
    <property type="entry name" value="SERINE_THREONINE-PROTEIN KINASE BSK11"/>
    <property type="match status" value="1"/>
</dbReference>
<evidence type="ECO:0000256" key="2">
    <source>
        <dbReference type="ARBA" id="ARBA00008684"/>
    </source>
</evidence>
<evidence type="ECO:0000256" key="3">
    <source>
        <dbReference type="ARBA" id="ARBA00022692"/>
    </source>
</evidence>
<evidence type="ECO:0000256" key="1">
    <source>
        <dbReference type="ARBA" id="ARBA00004141"/>
    </source>
</evidence>
<dbReference type="EMBL" id="BMAC01000165">
    <property type="protein sequence ID" value="GFP88228.1"/>
    <property type="molecule type" value="Genomic_DNA"/>
</dbReference>
<accession>A0A830BTI0</accession>
<evidence type="ECO:0000313" key="7">
    <source>
        <dbReference type="EMBL" id="GFP88228.1"/>
    </source>
</evidence>
<dbReference type="GO" id="GO:0004672">
    <property type="term" value="F:protein kinase activity"/>
    <property type="evidence" value="ECO:0007669"/>
    <property type="project" value="InterPro"/>
</dbReference>
<keyword evidence="8" id="KW-1185">Reference proteome</keyword>
<comment type="caution">
    <text evidence="7">The sequence shown here is derived from an EMBL/GenBank/DDBJ whole genome shotgun (WGS) entry which is preliminary data.</text>
</comment>
<dbReference type="Pfam" id="PF03547">
    <property type="entry name" value="Mem_trans"/>
    <property type="match status" value="1"/>
</dbReference>
<organism evidence="7 8">
    <name type="scientific">Phtheirospermum japonicum</name>
    <dbReference type="NCBI Taxonomy" id="374723"/>
    <lineage>
        <taxon>Eukaryota</taxon>
        <taxon>Viridiplantae</taxon>
        <taxon>Streptophyta</taxon>
        <taxon>Embryophyta</taxon>
        <taxon>Tracheophyta</taxon>
        <taxon>Spermatophyta</taxon>
        <taxon>Magnoliopsida</taxon>
        <taxon>eudicotyledons</taxon>
        <taxon>Gunneridae</taxon>
        <taxon>Pentapetalae</taxon>
        <taxon>asterids</taxon>
        <taxon>lamiids</taxon>
        <taxon>Lamiales</taxon>
        <taxon>Orobanchaceae</taxon>
        <taxon>Orobanchaceae incertae sedis</taxon>
        <taxon>Phtheirospermum</taxon>
    </lineage>
</organism>
<keyword evidence="4" id="KW-1133">Transmembrane helix</keyword>
<keyword evidence="6" id="KW-0927">Auxin signaling pathway</keyword>
<dbReference type="OrthoDB" id="1098287at2759"/>
<dbReference type="PANTHER" id="PTHR45863">
    <property type="entry name" value="SERINE/THREONINE-PROTEIN KINASE BSK5"/>
    <property type="match status" value="1"/>
</dbReference>
<dbReference type="GO" id="GO:0005524">
    <property type="term" value="F:ATP binding"/>
    <property type="evidence" value="ECO:0007669"/>
    <property type="project" value="UniProtKB-KW"/>
</dbReference>
<dbReference type="SUPFAM" id="SSF56112">
    <property type="entry name" value="Protein kinase-like (PK-like)"/>
    <property type="match status" value="1"/>
</dbReference>